<dbReference type="InterPro" id="IPR002347">
    <property type="entry name" value="SDR_fam"/>
</dbReference>
<evidence type="ECO:0000256" key="1">
    <source>
        <dbReference type="ARBA" id="ARBA00006484"/>
    </source>
</evidence>
<dbReference type="EMBL" id="BARW01041154">
    <property type="protein sequence ID" value="GAJ22791.1"/>
    <property type="molecule type" value="Genomic_DNA"/>
</dbReference>
<dbReference type="Pfam" id="PF00106">
    <property type="entry name" value="adh_short"/>
    <property type="match status" value="1"/>
</dbReference>
<feature type="non-terminal residue" evidence="3">
    <location>
        <position position="1"/>
    </location>
</feature>
<proteinExistence type="inferred from homology"/>
<accession>X1VWD8</accession>
<reference evidence="3" key="1">
    <citation type="journal article" date="2014" name="Front. Microbiol.">
        <title>High frequency of phylogenetically diverse reductive dehalogenase-homologous genes in deep subseafloor sedimentary metagenomes.</title>
        <authorList>
            <person name="Kawai M."/>
            <person name="Futagami T."/>
            <person name="Toyoda A."/>
            <person name="Takaki Y."/>
            <person name="Nishi S."/>
            <person name="Hori S."/>
            <person name="Arai W."/>
            <person name="Tsubouchi T."/>
            <person name="Morono Y."/>
            <person name="Uchiyama I."/>
            <person name="Ito T."/>
            <person name="Fujiyama A."/>
            <person name="Inagaki F."/>
            <person name="Takami H."/>
        </authorList>
    </citation>
    <scope>NUCLEOTIDE SEQUENCE</scope>
    <source>
        <strain evidence="3">Expedition CK06-06</strain>
    </source>
</reference>
<dbReference type="GO" id="GO:0016491">
    <property type="term" value="F:oxidoreductase activity"/>
    <property type="evidence" value="ECO:0007669"/>
    <property type="project" value="UniProtKB-KW"/>
</dbReference>
<comment type="similarity">
    <text evidence="1">Belongs to the short-chain dehydrogenases/reductases (SDR) family.</text>
</comment>
<dbReference type="SUPFAM" id="SSF51735">
    <property type="entry name" value="NAD(P)-binding Rossmann-fold domains"/>
    <property type="match status" value="1"/>
</dbReference>
<dbReference type="PANTHER" id="PTHR43669">
    <property type="entry name" value="5-KETO-D-GLUCONATE 5-REDUCTASE"/>
    <property type="match status" value="1"/>
</dbReference>
<gene>
    <name evidence="3" type="ORF">S12H4_61790</name>
</gene>
<keyword evidence="2" id="KW-0560">Oxidoreductase</keyword>
<dbReference type="AlphaFoldDB" id="X1VWD8"/>
<comment type="caution">
    <text evidence="3">The sequence shown here is derived from an EMBL/GenBank/DDBJ whole genome shotgun (WGS) entry which is preliminary data.</text>
</comment>
<evidence type="ECO:0000313" key="3">
    <source>
        <dbReference type="EMBL" id="GAJ22791.1"/>
    </source>
</evidence>
<protein>
    <submittedName>
        <fullName evidence="3">Uncharacterized protein</fullName>
    </submittedName>
</protein>
<name>X1VWD8_9ZZZZ</name>
<sequence>WYKSKVFVITGASGDIGSEVCRFFAPLGMRIYLLDLPNSPLESLVGELKELGADYVEAINLDVTNREQIEVVLKKIGEKENYIDIIFNNACFKNK</sequence>
<organism evidence="3">
    <name type="scientific">marine sediment metagenome</name>
    <dbReference type="NCBI Taxonomy" id="412755"/>
    <lineage>
        <taxon>unclassified sequences</taxon>
        <taxon>metagenomes</taxon>
        <taxon>ecological metagenomes</taxon>
    </lineage>
</organism>
<dbReference type="InterPro" id="IPR036291">
    <property type="entry name" value="NAD(P)-bd_dom_sf"/>
</dbReference>
<dbReference type="Gene3D" id="3.40.50.720">
    <property type="entry name" value="NAD(P)-binding Rossmann-like Domain"/>
    <property type="match status" value="1"/>
</dbReference>
<evidence type="ECO:0000256" key="2">
    <source>
        <dbReference type="ARBA" id="ARBA00023002"/>
    </source>
</evidence>
<dbReference type="PANTHER" id="PTHR43669:SF3">
    <property type="entry name" value="ALCOHOL DEHYDROGENASE, PUTATIVE (AFU_ORTHOLOGUE AFUA_3G03445)-RELATED"/>
    <property type="match status" value="1"/>
</dbReference>